<reference evidence="1" key="1">
    <citation type="submission" date="2018-11" db="EMBL/GenBank/DDBJ databases">
        <authorList>
            <consortium name="Pathogen Informatics"/>
        </authorList>
    </citation>
    <scope>NUCLEOTIDE SEQUENCE</scope>
</reference>
<dbReference type="EMBL" id="CAAALY010044476">
    <property type="protein sequence ID" value="VEL20049.1"/>
    <property type="molecule type" value="Genomic_DNA"/>
</dbReference>
<evidence type="ECO:0000313" key="1">
    <source>
        <dbReference type="EMBL" id="VEL20049.1"/>
    </source>
</evidence>
<name>A0A3S5AM64_9PLAT</name>
<accession>A0A3S5AM64</accession>
<sequence>MLFISFPPTGGENAGRENNSALTCYPWTSRNYTLYHQQHQQQMQLWRLPTPLGSNVPVPGVLGGPIGRDLVSSSPYHYVDSLCSYFAYIHKILLLLF</sequence>
<gene>
    <name evidence="1" type="ORF">PXEA_LOCUS13489</name>
</gene>
<dbReference type="Proteomes" id="UP000784294">
    <property type="component" value="Unassembled WGS sequence"/>
</dbReference>
<evidence type="ECO:0000313" key="2">
    <source>
        <dbReference type="Proteomes" id="UP000784294"/>
    </source>
</evidence>
<dbReference type="AlphaFoldDB" id="A0A3S5AM64"/>
<proteinExistence type="predicted"/>
<protein>
    <submittedName>
        <fullName evidence="1">Uncharacterized protein</fullName>
    </submittedName>
</protein>
<comment type="caution">
    <text evidence="1">The sequence shown here is derived from an EMBL/GenBank/DDBJ whole genome shotgun (WGS) entry which is preliminary data.</text>
</comment>
<keyword evidence="2" id="KW-1185">Reference proteome</keyword>
<organism evidence="1 2">
    <name type="scientific">Protopolystoma xenopodis</name>
    <dbReference type="NCBI Taxonomy" id="117903"/>
    <lineage>
        <taxon>Eukaryota</taxon>
        <taxon>Metazoa</taxon>
        <taxon>Spiralia</taxon>
        <taxon>Lophotrochozoa</taxon>
        <taxon>Platyhelminthes</taxon>
        <taxon>Monogenea</taxon>
        <taxon>Polyopisthocotylea</taxon>
        <taxon>Polystomatidea</taxon>
        <taxon>Polystomatidae</taxon>
        <taxon>Protopolystoma</taxon>
    </lineage>
</organism>